<dbReference type="Pfam" id="PF08241">
    <property type="entry name" value="Methyltransf_11"/>
    <property type="match status" value="1"/>
</dbReference>
<dbReference type="PANTHER" id="PTHR13090:SF1">
    <property type="entry name" value="ARGININE-HYDROXYLASE NDUFAF5, MITOCHONDRIAL"/>
    <property type="match status" value="1"/>
</dbReference>
<proteinExistence type="predicted"/>
<keyword evidence="2" id="KW-0808">Transferase</keyword>
<gene>
    <name evidence="4" type="ORF">Q8F55_001049</name>
</gene>
<dbReference type="Proteomes" id="UP001565368">
    <property type="component" value="Unassembled WGS sequence"/>
</dbReference>
<dbReference type="SUPFAM" id="SSF53335">
    <property type="entry name" value="S-adenosyl-L-methionine-dependent methyltransferases"/>
    <property type="match status" value="1"/>
</dbReference>
<evidence type="ECO:0000256" key="1">
    <source>
        <dbReference type="ARBA" id="ARBA00022603"/>
    </source>
</evidence>
<keyword evidence="5" id="KW-1185">Reference proteome</keyword>
<dbReference type="InterPro" id="IPR050602">
    <property type="entry name" value="Malonyl-ACP_OMT"/>
</dbReference>
<evidence type="ECO:0000313" key="4">
    <source>
        <dbReference type="EMBL" id="KAL1413293.1"/>
    </source>
</evidence>
<dbReference type="InterPro" id="IPR029063">
    <property type="entry name" value="SAM-dependent_MTases_sf"/>
</dbReference>
<organism evidence="4 5">
    <name type="scientific">Vanrija albida</name>
    <dbReference type="NCBI Taxonomy" id="181172"/>
    <lineage>
        <taxon>Eukaryota</taxon>
        <taxon>Fungi</taxon>
        <taxon>Dikarya</taxon>
        <taxon>Basidiomycota</taxon>
        <taxon>Agaricomycotina</taxon>
        <taxon>Tremellomycetes</taxon>
        <taxon>Trichosporonales</taxon>
        <taxon>Trichosporonaceae</taxon>
        <taxon>Vanrija</taxon>
    </lineage>
</organism>
<reference evidence="4 5" key="1">
    <citation type="submission" date="2023-08" db="EMBL/GenBank/DDBJ databases">
        <title>Annotated Genome Sequence of Vanrija albida AlHP1.</title>
        <authorList>
            <person name="Herzog R."/>
        </authorList>
    </citation>
    <scope>NUCLEOTIDE SEQUENCE [LARGE SCALE GENOMIC DNA]</scope>
    <source>
        <strain evidence="4 5">AlHP1</strain>
    </source>
</reference>
<dbReference type="InterPro" id="IPR013216">
    <property type="entry name" value="Methyltransf_11"/>
</dbReference>
<protein>
    <recommendedName>
        <fullName evidence="3">Methyltransferase type 11 domain-containing protein</fullName>
    </recommendedName>
</protein>
<evidence type="ECO:0000259" key="3">
    <source>
        <dbReference type="Pfam" id="PF08241"/>
    </source>
</evidence>
<accession>A0ABR3QF08</accession>
<dbReference type="GeneID" id="95982092"/>
<dbReference type="RefSeq" id="XP_069213237.1">
    <property type="nucleotide sequence ID" value="XM_069349693.1"/>
</dbReference>
<dbReference type="Gene3D" id="3.40.50.150">
    <property type="entry name" value="Vaccinia Virus protein VP39"/>
    <property type="match status" value="1"/>
</dbReference>
<evidence type="ECO:0000256" key="2">
    <source>
        <dbReference type="ARBA" id="ARBA00022679"/>
    </source>
</evidence>
<name>A0ABR3QF08_9TREE</name>
<keyword evidence="1" id="KW-0489">Methyltransferase</keyword>
<sequence length="369" mass="39748">MLRRTAAAAARAALSAARSRALPAAAASPRPYATLSPHTPPPSAAYDVFDEAAKAAQRDRAVARVREAAAAGEVEGEEVLDYLRDEVADRLVERVEDLKVPPATIVDLSAHAGQLTRMLQDVLGDELHPSSEGAGVLGQAKRQWIMVEQSGGALHRDADETFAYPPERIQTTVSDFLANPRLDALRDTVDCVVSSGGLHWIGDIVGAFTQIKHLLKPDGVFIGAVLGGDTLFELRTSLQLAEQERRGGIANRVSPMINTTDAPSLLNRAGFTLTTVDTDDVTINYPSMWELIADLRDMGESNAILGRKTHVSRDVLVAAEAIYKELYGNPDGSVPATFQIIFFVGWKPSPNQPKPLARGSAQTNLKDIL</sequence>
<dbReference type="PANTHER" id="PTHR13090">
    <property type="entry name" value="ARGININE-HYDROXYLASE NDUFAF5, MITOCHONDRIAL"/>
    <property type="match status" value="1"/>
</dbReference>
<evidence type="ECO:0000313" key="5">
    <source>
        <dbReference type="Proteomes" id="UP001565368"/>
    </source>
</evidence>
<feature type="domain" description="Methyltransferase type 11" evidence="3">
    <location>
        <begin position="166"/>
        <end position="222"/>
    </location>
</feature>
<dbReference type="EMBL" id="JBBXJM010000001">
    <property type="protein sequence ID" value="KAL1413293.1"/>
    <property type="molecule type" value="Genomic_DNA"/>
</dbReference>
<comment type="caution">
    <text evidence="4">The sequence shown here is derived from an EMBL/GenBank/DDBJ whole genome shotgun (WGS) entry which is preliminary data.</text>
</comment>